<evidence type="ECO:0000313" key="2">
    <source>
        <dbReference type="Proteomes" id="UP000199012"/>
    </source>
</evidence>
<name>A0A1I0XSH1_9CELL</name>
<dbReference type="AlphaFoldDB" id="A0A1I0XSH1"/>
<gene>
    <name evidence="1" type="ORF">SAMN05421867_105205</name>
</gene>
<proteinExistence type="predicted"/>
<dbReference type="Proteomes" id="UP000199012">
    <property type="component" value="Unassembled WGS sequence"/>
</dbReference>
<dbReference type="OrthoDB" id="5197650at2"/>
<dbReference type="RefSeq" id="WP_090031993.1">
    <property type="nucleotide sequence ID" value="NZ_BONM01000025.1"/>
</dbReference>
<protein>
    <submittedName>
        <fullName evidence="1">Uncharacterized protein</fullName>
    </submittedName>
</protein>
<organism evidence="1 2">
    <name type="scientific">Cellulomonas marina</name>
    <dbReference type="NCBI Taxonomy" id="988821"/>
    <lineage>
        <taxon>Bacteria</taxon>
        <taxon>Bacillati</taxon>
        <taxon>Actinomycetota</taxon>
        <taxon>Actinomycetes</taxon>
        <taxon>Micrococcales</taxon>
        <taxon>Cellulomonadaceae</taxon>
        <taxon>Cellulomonas</taxon>
    </lineage>
</organism>
<sequence>MSTAPTLAPTAPLRRALLDAAALVRTTAAGDVARARLLAEHVRTLVGAPDATGPADLRAARLEAALRDWEPAADPAARDAVADALVPVQPDDTAAADPLVAGLHLGRLADADVPPAERLRMLLRLGWALDGVPAAERAAWLRDHAPASARALWWAVGRRRFAAHRAQVLATPGTRPAAVALPRAVAPVAVPVPVAA</sequence>
<dbReference type="EMBL" id="FOKA01000005">
    <property type="protein sequence ID" value="SFB02943.1"/>
    <property type="molecule type" value="Genomic_DNA"/>
</dbReference>
<keyword evidence="2" id="KW-1185">Reference proteome</keyword>
<reference evidence="1 2" key="1">
    <citation type="submission" date="2016-10" db="EMBL/GenBank/DDBJ databases">
        <authorList>
            <person name="de Groot N.N."/>
        </authorList>
    </citation>
    <scope>NUCLEOTIDE SEQUENCE [LARGE SCALE GENOMIC DNA]</scope>
    <source>
        <strain evidence="1 2">CGMCC 4.6945</strain>
    </source>
</reference>
<dbReference type="STRING" id="988821.SAMN05421867_105205"/>
<evidence type="ECO:0000313" key="1">
    <source>
        <dbReference type="EMBL" id="SFB02943.1"/>
    </source>
</evidence>
<accession>A0A1I0XSH1</accession>